<feature type="domain" description="Histidine kinase" evidence="15">
    <location>
        <begin position="245"/>
        <end position="444"/>
    </location>
</feature>
<accession>D5RIA3</accession>
<dbReference type="CDD" id="cd06225">
    <property type="entry name" value="HAMP"/>
    <property type="match status" value="1"/>
</dbReference>
<feature type="transmembrane region" description="Helical" evidence="14">
    <location>
        <begin position="164"/>
        <end position="183"/>
    </location>
</feature>
<evidence type="ECO:0000256" key="3">
    <source>
        <dbReference type="ARBA" id="ARBA00012438"/>
    </source>
</evidence>
<dbReference type="PANTHER" id="PTHR44936">
    <property type="entry name" value="SENSOR PROTEIN CREC"/>
    <property type="match status" value="1"/>
</dbReference>
<keyword evidence="8" id="KW-0547">Nucleotide-binding</keyword>
<evidence type="ECO:0000256" key="5">
    <source>
        <dbReference type="ARBA" id="ARBA00022553"/>
    </source>
</evidence>
<dbReference type="PROSITE" id="PS50885">
    <property type="entry name" value="HAMP"/>
    <property type="match status" value="1"/>
</dbReference>
<keyword evidence="4" id="KW-0997">Cell inner membrane</keyword>
<dbReference type="Pfam" id="PF02518">
    <property type="entry name" value="HATPase_c"/>
    <property type="match status" value="1"/>
</dbReference>
<dbReference type="GO" id="GO:0005524">
    <property type="term" value="F:ATP binding"/>
    <property type="evidence" value="ECO:0007669"/>
    <property type="project" value="UniProtKB-KW"/>
</dbReference>
<sequence>MGLIRRVFPATLLGQTLATLLIGFVLLLGAVVGLHDYLQRAIVDRSIEEILAQRMATLLETLDAVPAAQRDTVAAALAQPDLAVRRITGWLPEPEEAGEPAFRRISERALSLAKPVRALRIQSGTFDPSMGHLIGIVGLAWLADGTWLEIRLSSTDIISTEMRLLYAYLGLFGISLLAAMAFASRLIAGPLATLAAAVARLDLARPSAPVASSGPREVRQLAEAINTMAARTYDAFRQRTLALGALSHDLMSPIARLRLRAEDLPPGATDPIRQDLAEMEAMVADVLAYLRSGEPSSEPLRPVSVSALARTVVDEFLEAGQVVMEHSLDERAVVPGRRVPLKRALTNLVANALRYGRDPWVEVTVSGTEVLLLVGDRGPGIAKDDLPHVTKPFFRGDAARSRGGGSGLGLATVVAIAEAHGGQLELASVQGRGTLATLRLPLQAAADRKE</sequence>
<evidence type="ECO:0000256" key="12">
    <source>
        <dbReference type="ARBA" id="ARBA00023012"/>
    </source>
</evidence>
<dbReference type="Pfam" id="PF00672">
    <property type="entry name" value="HAMP"/>
    <property type="match status" value="1"/>
</dbReference>
<feature type="domain" description="HAMP" evidence="16">
    <location>
        <begin position="185"/>
        <end position="237"/>
    </location>
</feature>
<proteinExistence type="predicted"/>
<dbReference type="RefSeq" id="WP_007003872.1">
    <property type="nucleotide sequence ID" value="NZ_GG770778.1"/>
</dbReference>
<evidence type="ECO:0000256" key="11">
    <source>
        <dbReference type="ARBA" id="ARBA00022989"/>
    </source>
</evidence>
<dbReference type="SUPFAM" id="SSF55874">
    <property type="entry name" value="ATPase domain of HSP90 chaperone/DNA topoisomerase II/histidine kinase"/>
    <property type="match status" value="1"/>
</dbReference>
<evidence type="ECO:0000259" key="15">
    <source>
        <dbReference type="PROSITE" id="PS50109"/>
    </source>
</evidence>
<evidence type="ECO:0000259" key="16">
    <source>
        <dbReference type="PROSITE" id="PS50885"/>
    </source>
</evidence>
<keyword evidence="13 14" id="KW-0472">Membrane</keyword>
<comment type="subcellular location">
    <subcellularLocation>
        <location evidence="2">Cell inner membrane</location>
        <topology evidence="2">Multi-pass membrane protein</topology>
    </subcellularLocation>
</comment>
<dbReference type="PANTHER" id="PTHR44936:SF5">
    <property type="entry name" value="SENSOR HISTIDINE KINASE ENVZ"/>
    <property type="match status" value="1"/>
</dbReference>
<keyword evidence="18" id="KW-1185">Reference proteome</keyword>
<evidence type="ECO:0000256" key="8">
    <source>
        <dbReference type="ARBA" id="ARBA00022741"/>
    </source>
</evidence>
<keyword evidence="5" id="KW-0597">Phosphoprotein</keyword>
<dbReference type="EMBL" id="ADVL01000138">
    <property type="protein sequence ID" value="EFH12970.1"/>
    <property type="molecule type" value="Genomic_DNA"/>
</dbReference>
<dbReference type="InterPro" id="IPR003594">
    <property type="entry name" value="HATPase_dom"/>
</dbReference>
<feature type="transmembrane region" description="Helical" evidence="14">
    <location>
        <begin position="12"/>
        <end position="34"/>
    </location>
</feature>
<dbReference type="GO" id="GO:0005886">
    <property type="term" value="C:plasma membrane"/>
    <property type="evidence" value="ECO:0007669"/>
    <property type="project" value="UniProtKB-SubCell"/>
</dbReference>
<evidence type="ECO:0000256" key="9">
    <source>
        <dbReference type="ARBA" id="ARBA00022777"/>
    </source>
</evidence>
<dbReference type="GO" id="GO:0000155">
    <property type="term" value="F:phosphorelay sensor kinase activity"/>
    <property type="evidence" value="ECO:0007669"/>
    <property type="project" value="InterPro"/>
</dbReference>
<evidence type="ECO:0000256" key="6">
    <source>
        <dbReference type="ARBA" id="ARBA00022679"/>
    </source>
</evidence>
<dbReference type="Proteomes" id="UP000005324">
    <property type="component" value="Unassembled WGS sequence"/>
</dbReference>
<dbReference type="InterPro" id="IPR004358">
    <property type="entry name" value="Sig_transdc_His_kin-like_C"/>
</dbReference>
<keyword evidence="9 17" id="KW-0418">Kinase</keyword>
<protein>
    <recommendedName>
        <fullName evidence="3">histidine kinase</fullName>
        <ecNumber evidence="3">2.7.13.3</ecNumber>
    </recommendedName>
</protein>
<evidence type="ECO:0000256" key="14">
    <source>
        <dbReference type="SAM" id="Phobius"/>
    </source>
</evidence>
<dbReference type="InterPro" id="IPR036890">
    <property type="entry name" value="HATPase_C_sf"/>
</dbReference>
<reference evidence="17 18" key="1">
    <citation type="submission" date="2010-04" db="EMBL/GenBank/DDBJ databases">
        <authorList>
            <person name="Qin X."/>
            <person name="Bachman B."/>
            <person name="Battles P."/>
            <person name="Bell A."/>
            <person name="Bess C."/>
            <person name="Bickham C."/>
            <person name="Chaboub L."/>
            <person name="Chen D."/>
            <person name="Coyle M."/>
            <person name="Deiros D.R."/>
            <person name="Dinh H."/>
            <person name="Forbes L."/>
            <person name="Fowler G."/>
            <person name="Francisco L."/>
            <person name="Fu Q."/>
            <person name="Gubbala S."/>
            <person name="Hale W."/>
            <person name="Han Y."/>
            <person name="Hemphill L."/>
            <person name="Highlander S.K."/>
            <person name="Hirani K."/>
            <person name="Hogues M."/>
            <person name="Jackson L."/>
            <person name="Jakkamsetti A."/>
            <person name="Javaid M."/>
            <person name="Jiang H."/>
            <person name="Korchina V."/>
            <person name="Kovar C."/>
            <person name="Lara F."/>
            <person name="Lee S."/>
            <person name="Mata R."/>
            <person name="Mathew T."/>
            <person name="Moen C."/>
            <person name="Morales K."/>
            <person name="Munidasa M."/>
            <person name="Nazareth L."/>
            <person name="Ngo R."/>
            <person name="Nguyen L."/>
            <person name="Okwuonu G."/>
            <person name="Ongeri F."/>
            <person name="Patil S."/>
            <person name="Petrosino J."/>
            <person name="Pham C."/>
            <person name="Pham P."/>
            <person name="Pu L.-L."/>
            <person name="Puazo M."/>
            <person name="Raj R."/>
            <person name="Reid J."/>
            <person name="Rouhana J."/>
            <person name="Saada N."/>
            <person name="Shang Y."/>
            <person name="Simmons D."/>
            <person name="Thornton R."/>
            <person name="Warren J."/>
            <person name="Weissenberger G."/>
            <person name="Zhang J."/>
            <person name="Zhang L."/>
            <person name="Zhou C."/>
            <person name="Zhu D."/>
            <person name="Muzny D."/>
            <person name="Worley K."/>
            <person name="Gibbs R."/>
        </authorList>
    </citation>
    <scope>NUCLEOTIDE SEQUENCE [LARGE SCALE GENOMIC DNA]</scope>
    <source>
        <strain evidence="17 18">ATCC 49957</strain>
    </source>
</reference>
<dbReference type="PRINTS" id="PR00344">
    <property type="entry name" value="BCTRLSENSOR"/>
</dbReference>
<dbReference type="SMART" id="SM00304">
    <property type="entry name" value="HAMP"/>
    <property type="match status" value="1"/>
</dbReference>
<dbReference type="SUPFAM" id="SSF47384">
    <property type="entry name" value="Homodimeric domain of signal transducing histidine kinase"/>
    <property type="match status" value="1"/>
</dbReference>
<evidence type="ECO:0000256" key="1">
    <source>
        <dbReference type="ARBA" id="ARBA00000085"/>
    </source>
</evidence>
<dbReference type="InterPro" id="IPR003660">
    <property type="entry name" value="HAMP_dom"/>
</dbReference>
<dbReference type="SMART" id="SM00387">
    <property type="entry name" value="HATPase_c"/>
    <property type="match status" value="1"/>
</dbReference>
<comment type="catalytic activity">
    <reaction evidence="1">
        <text>ATP + protein L-histidine = ADP + protein N-phospho-L-histidine.</text>
        <dbReference type="EC" id="2.7.13.3"/>
    </reaction>
</comment>
<keyword evidence="7 14" id="KW-0812">Transmembrane</keyword>
<dbReference type="Gene3D" id="1.10.287.130">
    <property type="match status" value="1"/>
</dbReference>
<dbReference type="HOGENOM" id="CLU_000445_89_27_5"/>
<dbReference type="CDD" id="cd00075">
    <property type="entry name" value="HATPase"/>
    <property type="match status" value="1"/>
</dbReference>
<keyword evidence="4" id="KW-1003">Cell membrane</keyword>
<evidence type="ECO:0000256" key="4">
    <source>
        <dbReference type="ARBA" id="ARBA00022519"/>
    </source>
</evidence>
<evidence type="ECO:0000256" key="7">
    <source>
        <dbReference type="ARBA" id="ARBA00022692"/>
    </source>
</evidence>
<name>D5RIA3_9PROT</name>
<dbReference type="OrthoDB" id="9815202at2"/>
<keyword evidence="11 14" id="KW-1133">Transmembrane helix</keyword>
<dbReference type="EC" id="2.7.13.3" evidence="3"/>
<dbReference type="InterPro" id="IPR036097">
    <property type="entry name" value="HisK_dim/P_sf"/>
</dbReference>
<dbReference type="AlphaFoldDB" id="D5RIA3"/>
<evidence type="ECO:0000256" key="10">
    <source>
        <dbReference type="ARBA" id="ARBA00022840"/>
    </source>
</evidence>
<evidence type="ECO:0000256" key="13">
    <source>
        <dbReference type="ARBA" id="ARBA00023136"/>
    </source>
</evidence>
<keyword evidence="10" id="KW-0067">ATP-binding</keyword>
<evidence type="ECO:0000313" key="18">
    <source>
        <dbReference type="Proteomes" id="UP000005324"/>
    </source>
</evidence>
<evidence type="ECO:0000256" key="2">
    <source>
        <dbReference type="ARBA" id="ARBA00004429"/>
    </source>
</evidence>
<organism evidence="17 18">
    <name type="scientific">Pseudoroseomonas cervicalis ATCC 49957</name>
    <dbReference type="NCBI Taxonomy" id="525371"/>
    <lineage>
        <taxon>Bacteria</taxon>
        <taxon>Pseudomonadati</taxon>
        <taxon>Pseudomonadota</taxon>
        <taxon>Alphaproteobacteria</taxon>
        <taxon>Acetobacterales</taxon>
        <taxon>Roseomonadaceae</taxon>
        <taxon>Roseomonas</taxon>
    </lineage>
</organism>
<dbReference type="PROSITE" id="PS50109">
    <property type="entry name" value="HIS_KIN"/>
    <property type="match status" value="1"/>
</dbReference>
<dbReference type="InterPro" id="IPR005467">
    <property type="entry name" value="His_kinase_dom"/>
</dbReference>
<keyword evidence="6" id="KW-0808">Transferase</keyword>
<evidence type="ECO:0000313" key="17">
    <source>
        <dbReference type="EMBL" id="EFH12970.1"/>
    </source>
</evidence>
<gene>
    <name evidence="17" type="ORF">HMPREF0731_0813</name>
</gene>
<dbReference type="Gene3D" id="3.30.565.10">
    <property type="entry name" value="Histidine kinase-like ATPase, C-terminal domain"/>
    <property type="match status" value="1"/>
</dbReference>
<comment type="caution">
    <text evidence="17">The sequence shown here is derived from an EMBL/GenBank/DDBJ whole genome shotgun (WGS) entry which is preliminary data.</text>
</comment>
<keyword evidence="12" id="KW-0902">Two-component regulatory system</keyword>
<dbReference type="InterPro" id="IPR050980">
    <property type="entry name" value="2C_sensor_his_kinase"/>
</dbReference>